<dbReference type="PANTHER" id="PTHR13568">
    <property type="entry name" value="FAM11A, B PROTEIN"/>
    <property type="match status" value="1"/>
</dbReference>
<dbReference type="PRINTS" id="PR00625">
    <property type="entry name" value="JDOMAIN"/>
</dbReference>
<gene>
    <name evidence="4" type="ORF">ASIM_LOCUS17073</name>
</gene>
<keyword evidence="2" id="KW-0472">Membrane</keyword>
<evidence type="ECO:0000313" key="4">
    <source>
        <dbReference type="EMBL" id="VDK59423.1"/>
    </source>
</evidence>
<evidence type="ECO:0000259" key="3">
    <source>
        <dbReference type="PROSITE" id="PS50076"/>
    </source>
</evidence>
<feature type="transmembrane region" description="Helical" evidence="2">
    <location>
        <begin position="114"/>
        <end position="137"/>
    </location>
</feature>
<evidence type="ECO:0000313" key="6">
    <source>
        <dbReference type="WBParaSite" id="ASIM_0001766901-mRNA-1"/>
    </source>
</evidence>
<feature type="region of interest" description="Disordered" evidence="1">
    <location>
        <begin position="176"/>
        <end position="199"/>
    </location>
</feature>
<feature type="domain" description="J" evidence="3">
    <location>
        <begin position="220"/>
        <end position="286"/>
    </location>
</feature>
<dbReference type="PANTHER" id="PTHR13568:SF6">
    <property type="entry name" value="TRANSMEMBRANE PROTEIN 185A"/>
    <property type="match status" value="1"/>
</dbReference>
<dbReference type="Pfam" id="PF00226">
    <property type="entry name" value="DnaJ"/>
    <property type="match status" value="1"/>
</dbReference>
<feature type="transmembrane region" description="Helical" evidence="2">
    <location>
        <begin position="72"/>
        <end position="94"/>
    </location>
</feature>
<dbReference type="WBParaSite" id="ASIM_0001766901-mRNA-1">
    <property type="protein sequence ID" value="ASIM_0001766901-mRNA-1"/>
    <property type="gene ID" value="ASIM_0001766901"/>
</dbReference>
<keyword evidence="5" id="KW-1185">Reference proteome</keyword>
<dbReference type="EMBL" id="UYRR01033711">
    <property type="protein sequence ID" value="VDK59423.1"/>
    <property type="molecule type" value="Genomic_DNA"/>
</dbReference>
<feature type="transmembrane region" description="Helical" evidence="2">
    <location>
        <begin position="29"/>
        <end position="60"/>
    </location>
</feature>
<dbReference type="SUPFAM" id="SSF46565">
    <property type="entry name" value="Chaperone J-domain"/>
    <property type="match status" value="1"/>
</dbReference>
<feature type="transmembrane region" description="Helical" evidence="2">
    <location>
        <begin position="7"/>
        <end position="23"/>
    </location>
</feature>
<dbReference type="Pfam" id="PF10269">
    <property type="entry name" value="Tmemb_185A"/>
    <property type="match status" value="1"/>
</dbReference>
<accession>A0A0M3K9M5</accession>
<keyword evidence="2" id="KW-0812">Transmembrane</keyword>
<dbReference type="PROSITE" id="PS50076">
    <property type="entry name" value="DNAJ_2"/>
    <property type="match status" value="1"/>
</dbReference>
<keyword evidence="2" id="KW-1133">Transmembrane helix</keyword>
<reference evidence="6" key="1">
    <citation type="submission" date="2017-02" db="UniProtKB">
        <authorList>
            <consortium name="WormBaseParasite"/>
        </authorList>
    </citation>
    <scope>IDENTIFICATION</scope>
</reference>
<evidence type="ECO:0000256" key="2">
    <source>
        <dbReference type="SAM" id="Phobius"/>
    </source>
</evidence>
<organism evidence="6">
    <name type="scientific">Anisakis simplex</name>
    <name type="common">Herring worm</name>
    <dbReference type="NCBI Taxonomy" id="6269"/>
    <lineage>
        <taxon>Eukaryota</taxon>
        <taxon>Metazoa</taxon>
        <taxon>Ecdysozoa</taxon>
        <taxon>Nematoda</taxon>
        <taxon>Chromadorea</taxon>
        <taxon>Rhabditida</taxon>
        <taxon>Spirurina</taxon>
        <taxon>Ascaridomorpha</taxon>
        <taxon>Ascaridoidea</taxon>
        <taxon>Anisakidae</taxon>
        <taxon>Anisakis</taxon>
        <taxon>Anisakis simplex complex</taxon>
    </lineage>
</organism>
<proteinExistence type="predicted"/>
<dbReference type="Proteomes" id="UP000267096">
    <property type="component" value="Unassembled WGS sequence"/>
</dbReference>
<dbReference type="InterPro" id="IPR036869">
    <property type="entry name" value="J_dom_sf"/>
</dbReference>
<dbReference type="InterPro" id="IPR019396">
    <property type="entry name" value="TM_Fragile-X-F-assoc"/>
</dbReference>
<dbReference type="InterPro" id="IPR001623">
    <property type="entry name" value="DnaJ_domain"/>
</dbReference>
<dbReference type="OrthoDB" id="72976at2759"/>
<dbReference type="AlphaFoldDB" id="A0A0M3K9M5"/>
<protein>
    <submittedName>
        <fullName evidence="6">Transmembrane protein 185-like (inferred by orthology to a zebrafish protein)</fullName>
    </submittedName>
</protein>
<dbReference type="CDD" id="cd06257">
    <property type="entry name" value="DnaJ"/>
    <property type="match status" value="1"/>
</dbReference>
<evidence type="ECO:0000256" key="1">
    <source>
        <dbReference type="SAM" id="MobiDB-lite"/>
    </source>
</evidence>
<sequence length="328" mass="36775">MKFQFELFFSISVVQFVFLAFKLDATLDWHWSIVFIPLWVVLSLCVVGVLYALVLAVVLARSVHMLASQRRHHLYSALCHTLLVIPILIFLLLLTGKLDAITWSEDDAAITADIPYIVVCTPLIISLICLVLMSFGARGGNQWWFGMRAPFCSFLLETCPCLKQYANLSYKFGASSPRNSVAGSTDAERQSLRSDPSSRIPLRPVVPIRSIEKVNNAMKTCYDVLGCASNATDTELKKAYFKALRDNHPDKAGGSDNSNSNAITLITNAWQTLKDNSSRRNYDIWLREQQLRAKKGAIGENIYIDDTTNCVEEYCKLAVLSMRMQSKG</sequence>
<name>A0A0M3K9M5_ANISI</name>
<dbReference type="Gene3D" id="1.10.287.110">
    <property type="entry name" value="DnaJ domain"/>
    <property type="match status" value="1"/>
</dbReference>
<evidence type="ECO:0000313" key="5">
    <source>
        <dbReference type="Proteomes" id="UP000267096"/>
    </source>
</evidence>
<dbReference type="SMART" id="SM00271">
    <property type="entry name" value="DnaJ"/>
    <property type="match status" value="1"/>
</dbReference>
<reference evidence="4 5" key="2">
    <citation type="submission" date="2018-11" db="EMBL/GenBank/DDBJ databases">
        <authorList>
            <consortium name="Pathogen Informatics"/>
        </authorList>
    </citation>
    <scope>NUCLEOTIDE SEQUENCE [LARGE SCALE GENOMIC DNA]</scope>
</reference>